<feature type="region of interest" description="Disordered" evidence="1">
    <location>
        <begin position="334"/>
        <end position="370"/>
    </location>
</feature>
<feature type="region of interest" description="Disordered" evidence="1">
    <location>
        <begin position="1871"/>
        <end position="1893"/>
    </location>
</feature>
<feature type="region of interest" description="Disordered" evidence="1">
    <location>
        <begin position="536"/>
        <end position="556"/>
    </location>
</feature>
<feature type="compositionally biased region" description="Basic and acidic residues" evidence="1">
    <location>
        <begin position="659"/>
        <end position="682"/>
    </location>
</feature>
<evidence type="ECO:0000313" key="4">
    <source>
        <dbReference type="Proteomes" id="UP000324705"/>
    </source>
</evidence>
<feature type="region of interest" description="Disordered" evidence="1">
    <location>
        <begin position="1333"/>
        <end position="1354"/>
    </location>
</feature>
<keyword evidence="4" id="KW-1185">Reference proteome</keyword>
<dbReference type="InterPro" id="IPR003034">
    <property type="entry name" value="SAP_dom"/>
</dbReference>
<feature type="region of interest" description="Disordered" evidence="1">
    <location>
        <begin position="1526"/>
        <end position="1558"/>
    </location>
</feature>
<feature type="compositionally biased region" description="Basic and acidic residues" evidence="1">
    <location>
        <begin position="1750"/>
        <end position="1770"/>
    </location>
</feature>
<feature type="compositionally biased region" description="Basic and acidic residues" evidence="1">
    <location>
        <begin position="704"/>
        <end position="722"/>
    </location>
</feature>
<organism evidence="3 4">
    <name type="scientific">Triticum turgidum subsp. durum</name>
    <name type="common">Durum wheat</name>
    <name type="synonym">Triticum durum</name>
    <dbReference type="NCBI Taxonomy" id="4567"/>
    <lineage>
        <taxon>Eukaryota</taxon>
        <taxon>Viridiplantae</taxon>
        <taxon>Streptophyta</taxon>
        <taxon>Embryophyta</taxon>
        <taxon>Tracheophyta</taxon>
        <taxon>Spermatophyta</taxon>
        <taxon>Magnoliopsida</taxon>
        <taxon>Liliopsida</taxon>
        <taxon>Poales</taxon>
        <taxon>Poaceae</taxon>
        <taxon>BOP clade</taxon>
        <taxon>Pooideae</taxon>
        <taxon>Triticodae</taxon>
        <taxon>Triticeae</taxon>
        <taxon>Triticinae</taxon>
        <taxon>Triticum</taxon>
    </lineage>
</organism>
<sequence>MDFAAMKRRELQALCKEHGLKANGSNADLAARLAATLSISGGAEEYAVGVVVGKGCLKRSICGDSDAVKKVTFVLEEEEEAEAGADAVTRRHRRNAANLGAGDVVERVTGAVGRKTSAKAEQQELDAGEAVGRKHQLKRKTRENDADNLDVSVQVGVSRRSTRSSAVQSEPAAAPAPVVHNKRGRKTAGDLKEQHRVKEQPTEIQHVGRTLRSGLVVADPPLPTVSENKRSRSKVPEGKTAVEKVAEVEISGRTTRSSSVPAAATSPIVVAKKRRKTKNVNSDEGQHMVPDVSNDAPVTRVLRNRAIQTIGSTDLKVARPTMLNAAKDSVEDGVAKQDGHVGSKKRKMSNRKATVATNGGEIPFSDSNGKASAMDMHVEVPGPVRRSMRKSVVPSFLEHETKGMRGDVEMKETVTKPVGRSTRRSLAPVILEKESKGLTKPVEIKETVTKPVGRSSRRSVATVILEKECKVLPKEMIPQVHVKRPTKKSLVSAMTEKGTKSIVTDMIPEARAGRSTRKPALAIVNSKKNDHCEAASSEKCSSAKSEDLEKQRTVKQPVRRLTRKSFVPAVLEKDRKAVPADMNPDPQFNNENGDHTKMKCAKGGHLEKQLLVEEPSRRSKHKSVAPHVIEKELKGLQEESKSEVPVSTSVRKPACPNAVDKESKDHREIVPHVIEKDIKGSQEESNPDVPVRTSVRKPAGPNAVDKESKDHSEIVRREESSVRTRSAQTKLQRSVQNDASLRQTRHRSSKLAISPLPSKPTASKGRPAKRSRTASLEEVMPAEEQKEDQIACGGHTSDMIDVASSANSLESGVLPSPAEKCDLRDSQLNTQLEGTVVESSISHGKDISNILEVELESTVVGTTEKPPSDLAIPDCTHVGALSEEALDSIENDAARCSPDLEQSPTGLQFLFSQGNIEEPDTDNTSPFFKNVMEESDVHKVECQVETVVSLKPDSYQGSDEYSIRIEESGGLMFSSQQNNEQEGFSLSTLRKDWVASVQLDLSEDVHHTVRNIMDISRLISASPTAAEHVSGVSGALFCISQSTAVVDEVNSDSSPLESVDALDNHIASSNTEGLQQDNIEECNLHNARVTEDIHASVTSEAAQVAVPESGKMLQPDVETLVLPDEQLKRKLEGDDLEVQSFSRGKDESPKQSTSCEDQSFLGSGICQTVSRRYTDVVCVKDHKDECNQHMSEPALDERSEGGMSVLRAEETSPFPDEQLNTKLEGNTEQGLICDKDSSNVSLTEFLGNNHVSSLKDPTMDPCYDQELPNDMPAPKSPDESAVFLDDKVSGSVQVQSLSCDKDGSIVSDTGSLGNKNLSSMKDPSMDPCHVQELPSGPSMDPGHDQGLPGGMPAPKSPDEFAVSMDERVSGSVGICQISASIGKGNHIAMDPHHTVKQVDNLSHSAAALLRNMENTPCKPDALEPSSDHLFVIDSSTPMEPLLTEAGLKVGCPDKKLPMEQVQQDDLQVQEGTVEKTSLGSATPECKHECVSPDKAGPRSLKNERYPSSIEQSLFDQQSLSLQEDVQVHEGTPEKTALGSTTPECKDECGFPDEADPHSLKNGRARFQAQNGVCESNPGSDHDTSADFSTVSKSEDCLDTSQQDNENEGLLEASHEQDDFQVQEGNMEKTTLGSDLPECKHEFGLPAEAEPHSLMNQRSSIEQSAFGPQSLILKEGGQGTVENTAVDSATPECKHECVSPDKAGPHSLKNERYPLNIAQSSFDLQPFSSQDDVQVHEGTLQKTALGSATPECKDEYGFPDEADPHSLKNERGSLGVEQPLSLPSLFSEESIEEPSECVALSSASVQAETGVNESKPGLDHDTSVDFSTVSKSEDCLVTSQQDNENEGLMKASHEQEQVATGQLDLEAASITEDADSEEVAYDEENKKPVDPTDINSSCQKINVSGPVEHASGLGDALLSPSLIACTDDSDVHLSSNPCLFESTDFPDEIDWSNTEALQQGLQKQQCDERKEYQVPFGAGNDMIEAGTKDIDSVVPPLPAEETSNMRDEQFNTKLPGTEVAEFGLSCNKGGNNYLDTESVDSVPRAVSATIEKPSPSFDLAIPDFKHEGALSEEAVYSIKNDTESCSRDHRRSSIGLHPLFSEESFKGPDVDDDLVLPSTENEDDSNICHAEKMVSSEPDSHQGSPVDLSIVEEIKGMFSSERDDEQGFLSSGQKTECIASARLDSSEDCNLVKSPTYRDINTEVICKEEEKLELVPYSDTHTLHETSNTDEPDEQKITLLHAAETSASADKQLSSELEEDEFKERNFSSEETIGIFGVGSVKSNLFHLHEDSHTNPIQGKELPDNVSAPKSPEQSMIGHAESLLGSGICQTVVQRSTEEINTKLQHERKEEGSKYIDDQTTLMSECALFGGSVSGTTLLLTAETSSLPDEQFGPELEFDAFEEPDHSYDENASYLFGSGSQKNNVPNLGHKEEYYEHSDDPAILSSGMPKPSLSRESESGVALKPAEETPALTNENPNFKMEELGLCISDMSDTGLMENNNLSCLPKDTYMETWNKDEISIGTPAAKSPGKSAVCPDDRVPGSVGQHISLTVILFLFARNYFSSLPDIYALLTTFPDS</sequence>
<feature type="compositionally biased region" description="Polar residues" evidence="1">
    <location>
        <begin position="727"/>
        <end position="742"/>
    </location>
</feature>
<feature type="region of interest" description="Disordered" evidence="1">
    <location>
        <begin position="2408"/>
        <end position="2427"/>
    </location>
</feature>
<gene>
    <name evidence="3" type="ORF">TRITD_5Bv1G075030</name>
</gene>
<accession>A0A9R0X3P6</accession>
<evidence type="ECO:0000259" key="2">
    <source>
        <dbReference type="PROSITE" id="PS50800"/>
    </source>
</evidence>
<feature type="compositionally biased region" description="Basic and acidic residues" evidence="1">
    <location>
        <begin position="1543"/>
        <end position="1558"/>
    </location>
</feature>
<feature type="region of interest" description="Disordered" evidence="1">
    <location>
        <begin position="1744"/>
        <end position="1774"/>
    </location>
</feature>
<feature type="region of interest" description="Disordered" evidence="1">
    <location>
        <begin position="1570"/>
        <end position="1603"/>
    </location>
</feature>
<feature type="region of interest" description="Disordered" evidence="1">
    <location>
        <begin position="1473"/>
        <end position="1502"/>
    </location>
</feature>
<name>A0A9R0X3P6_TRITD</name>
<evidence type="ECO:0000256" key="1">
    <source>
        <dbReference type="SAM" id="MobiDB-lite"/>
    </source>
</evidence>
<reference evidence="3 4" key="1">
    <citation type="submission" date="2017-09" db="EMBL/GenBank/DDBJ databases">
        <authorList>
            <consortium name="International Durum Wheat Genome Sequencing Consortium (IDWGSC)"/>
            <person name="Milanesi L."/>
        </authorList>
    </citation>
    <scope>NUCLEOTIDE SEQUENCE [LARGE SCALE GENOMIC DNA]</scope>
    <source>
        <strain evidence="4">cv. Svevo</strain>
    </source>
</reference>
<evidence type="ECO:0000313" key="3">
    <source>
        <dbReference type="EMBL" id="VAI29523.1"/>
    </source>
</evidence>
<feature type="region of interest" description="Disordered" evidence="1">
    <location>
        <begin position="1132"/>
        <end position="1157"/>
    </location>
</feature>
<feature type="region of interest" description="Disordered" evidence="1">
    <location>
        <begin position="217"/>
        <end position="240"/>
    </location>
</feature>
<dbReference type="SMART" id="SM00513">
    <property type="entry name" value="SAP"/>
    <property type="match status" value="1"/>
</dbReference>
<feature type="domain" description="SAP" evidence="2">
    <location>
        <begin position="3"/>
        <end position="37"/>
    </location>
</feature>
<feature type="region of interest" description="Disordered" evidence="1">
    <location>
        <begin position="2292"/>
        <end position="2312"/>
    </location>
</feature>
<feature type="compositionally biased region" description="Basic and acidic residues" evidence="1">
    <location>
        <begin position="227"/>
        <end position="240"/>
    </location>
</feature>
<feature type="region of interest" description="Disordered" evidence="1">
    <location>
        <begin position="631"/>
        <end position="788"/>
    </location>
</feature>
<protein>
    <recommendedName>
        <fullName evidence="2">SAP domain-containing protein</fullName>
    </recommendedName>
</protein>
<feature type="region of interest" description="Disordered" evidence="1">
    <location>
        <begin position="2439"/>
        <end position="2475"/>
    </location>
</feature>
<feature type="compositionally biased region" description="Basic and acidic residues" evidence="1">
    <location>
        <begin position="187"/>
        <end position="201"/>
    </location>
</feature>
<feature type="region of interest" description="Disordered" evidence="1">
    <location>
        <begin position="273"/>
        <end position="292"/>
    </location>
</feature>
<dbReference type="Proteomes" id="UP000324705">
    <property type="component" value="Chromosome 5B"/>
</dbReference>
<proteinExistence type="predicted"/>
<dbReference type="Gramene" id="TRITD5Bv1G075030.1">
    <property type="protein sequence ID" value="TRITD5Bv1G075030.1"/>
    <property type="gene ID" value="TRITD5Bv1G075030"/>
</dbReference>
<feature type="compositionally biased region" description="Acidic residues" evidence="1">
    <location>
        <begin position="1871"/>
        <end position="1881"/>
    </location>
</feature>
<dbReference type="PROSITE" id="PS50800">
    <property type="entry name" value="SAP"/>
    <property type="match status" value="1"/>
</dbReference>
<dbReference type="Pfam" id="PF02037">
    <property type="entry name" value="SAP"/>
    <property type="match status" value="1"/>
</dbReference>
<feature type="region of interest" description="Disordered" evidence="1">
    <location>
        <begin position="112"/>
        <end position="201"/>
    </location>
</feature>
<feature type="compositionally biased region" description="Basic and acidic residues" evidence="1">
    <location>
        <begin position="631"/>
        <end position="642"/>
    </location>
</feature>
<dbReference type="EMBL" id="LT934120">
    <property type="protein sequence ID" value="VAI29523.1"/>
    <property type="molecule type" value="Genomic_DNA"/>
</dbReference>